<evidence type="ECO:0000313" key="7">
    <source>
        <dbReference type="Proteomes" id="UP000274131"/>
    </source>
</evidence>
<proteinExistence type="inferred from homology"/>
<sequence length="253" mass="30260">MQLYTSSIDYRSRAKAEDVDLATKWWNDYPNTRYTNLARAQNTLDGYLRDVWSKPKRLARSASYTNLTYVKEAVHDYPIRRAASVSSLAPSLALPQYYREPERIVHTTVVYKPRMYDWYSKSYSHAKWADTFESLKKPLYKSYEPIRYSSYVPYYTLQTQRTFFKPRYPSSYIQESQKYLDKYVSARLKADDFAQHYAYTAYDWRRPQDHAFNRHFMYGEKVAVPIATRIPYSYTEAQALRRIYMLTGRFTFA</sequence>
<accession>A0A0N4V459</accession>
<dbReference type="GO" id="GO:0016020">
    <property type="term" value="C:membrane"/>
    <property type="evidence" value="ECO:0007669"/>
    <property type="project" value="UniProtKB-SubCell"/>
</dbReference>
<keyword evidence="7" id="KW-1185">Reference proteome</keyword>
<name>A0A0N4V459_ENTVE</name>
<organism evidence="8">
    <name type="scientific">Enterobius vermicularis</name>
    <name type="common">Human pinworm</name>
    <dbReference type="NCBI Taxonomy" id="51028"/>
    <lineage>
        <taxon>Eukaryota</taxon>
        <taxon>Metazoa</taxon>
        <taxon>Ecdysozoa</taxon>
        <taxon>Nematoda</taxon>
        <taxon>Chromadorea</taxon>
        <taxon>Rhabditida</taxon>
        <taxon>Spirurina</taxon>
        <taxon>Oxyuridomorpha</taxon>
        <taxon>Oxyuroidea</taxon>
        <taxon>Oxyuridae</taxon>
        <taxon>Enterobius</taxon>
    </lineage>
</organism>
<dbReference type="AlphaFoldDB" id="A0A0N4V459"/>
<dbReference type="EMBL" id="UXUI01007898">
    <property type="protein sequence ID" value="VDD89829.1"/>
    <property type="molecule type" value="Genomic_DNA"/>
</dbReference>
<evidence type="ECO:0000256" key="4">
    <source>
        <dbReference type="ARBA" id="ARBA00022989"/>
    </source>
</evidence>
<evidence type="ECO:0000313" key="6">
    <source>
        <dbReference type="EMBL" id="VDD89829.1"/>
    </source>
</evidence>
<evidence type="ECO:0000256" key="3">
    <source>
        <dbReference type="ARBA" id="ARBA00022692"/>
    </source>
</evidence>
<protein>
    <submittedName>
        <fullName evidence="8">SCP domain-containing protein</fullName>
    </submittedName>
</protein>
<evidence type="ECO:0000256" key="5">
    <source>
        <dbReference type="ARBA" id="ARBA00023136"/>
    </source>
</evidence>
<dbReference type="GO" id="GO:0004521">
    <property type="term" value="F:RNA endonuclease activity"/>
    <property type="evidence" value="ECO:0007669"/>
    <property type="project" value="InterPro"/>
</dbReference>
<comment type="similarity">
    <text evidence="2">Belongs to the RNase K family.</text>
</comment>
<keyword evidence="3" id="KW-0812">Transmembrane</keyword>
<keyword evidence="4" id="KW-1133">Transmembrane helix</keyword>
<gene>
    <name evidence="6" type="ORF">EVEC_LOCUS4580</name>
</gene>
<evidence type="ECO:0000256" key="1">
    <source>
        <dbReference type="ARBA" id="ARBA00004141"/>
    </source>
</evidence>
<comment type="subcellular location">
    <subcellularLocation>
        <location evidence="1">Membrane</location>
        <topology evidence="1">Multi-pass membrane protein</topology>
    </subcellularLocation>
</comment>
<dbReference type="WBParaSite" id="EVEC_0000487201-mRNA-1">
    <property type="protein sequence ID" value="EVEC_0000487201-mRNA-1"/>
    <property type="gene ID" value="EVEC_0000487201"/>
</dbReference>
<dbReference type="Proteomes" id="UP000274131">
    <property type="component" value="Unassembled WGS sequence"/>
</dbReference>
<dbReference type="OrthoDB" id="5851065at2759"/>
<keyword evidence="5" id="KW-0472">Membrane</keyword>
<evidence type="ECO:0000313" key="8">
    <source>
        <dbReference type="WBParaSite" id="EVEC_0000487201-mRNA-1"/>
    </source>
</evidence>
<dbReference type="InterPro" id="IPR026770">
    <property type="entry name" value="RNase_K"/>
</dbReference>
<evidence type="ECO:0000256" key="2">
    <source>
        <dbReference type="ARBA" id="ARBA00008458"/>
    </source>
</evidence>
<reference evidence="8" key="1">
    <citation type="submission" date="2017-02" db="UniProtKB">
        <authorList>
            <consortium name="WormBaseParasite"/>
        </authorList>
    </citation>
    <scope>IDENTIFICATION</scope>
</reference>
<reference evidence="6 7" key="2">
    <citation type="submission" date="2018-10" db="EMBL/GenBank/DDBJ databases">
        <authorList>
            <consortium name="Pathogen Informatics"/>
        </authorList>
    </citation>
    <scope>NUCLEOTIDE SEQUENCE [LARGE SCALE GENOMIC DNA]</scope>
</reference>
<dbReference type="PANTHER" id="PTHR31733">
    <property type="entry name" value="RIBONUCLEASE KAPPA"/>
    <property type="match status" value="1"/>
</dbReference>